<dbReference type="AlphaFoldDB" id="A0AAD9FZV1"/>
<evidence type="ECO:0008006" key="3">
    <source>
        <dbReference type="Google" id="ProtNLM"/>
    </source>
</evidence>
<dbReference type="EMBL" id="JASMQC010000050">
    <property type="protein sequence ID" value="KAK1929312.1"/>
    <property type="molecule type" value="Genomic_DNA"/>
</dbReference>
<keyword evidence="2" id="KW-1185">Reference proteome</keyword>
<dbReference type="Proteomes" id="UP001259832">
    <property type="component" value="Unassembled WGS sequence"/>
</dbReference>
<accession>A0AAD9FZV1</accession>
<evidence type="ECO:0000313" key="1">
    <source>
        <dbReference type="EMBL" id="KAK1929312.1"/>
    </source>
</evidence>
<evidence type="ECO:0000313" key="2">
    <source>
        <dbReference type="Proteomes" id="UP001259832"/>
    </source>
</evidence>
<name>A0AAD9FZV1_9STRA</name>
<reference evidence="1" key="1">
    <citation type="submission" date="2023-08" db="EMBL/GenBank/DDBJ databases">
        <title>Reference Genome Resource for the Citrus Pathogen Phytophthora citrophthora.</title>
        <authorList>
            <person name="Moller H."/>
            <person name="Coetzee B."/>
            <person name="Rose L.J."/>
            <person name="Van Niekerk J.M."/>
        </authorList>
    </citation>
    <scope>NUCLEOTIDE SEQUENCE</scope>
    <source>
        <strain evidence="1">STE-U-9442</strain>
    </source>
</reference>
<protein>
    <recommendedName>
        <fullName evidence="3">START domain-containing protein</fullName>
    </recommendedName>
</protein>
<gene>
    <name evidence="1" type="ORF">P3T76_015264</name>
</gene>
<organism evidence="1 2">
    <name type="scientific">Phytophthora citrophthora</name>
    <dbReference type="NCBI Taxonomy" id="4793"/>
    <lineage>
        <taxon>Eukaryota</taxon>
        <taxon>Sar</taxon>
        <taxon>Stramenopiles</taxon>
        <taxon>Oomycota</taxon>
        <taxon>Peronosporomycetes</taxon>
        <taxon>Peronosporales</taxon>
        <taxon>Peronosporaceae</taxon>
        <taxon>Phytophthora</taxon>
    </lineage>
</organism>
<sequence length="812" mass="92751">MAMTNSVELDALLPYLDDIFDNLSSDDDDVEATEESHTISSTARKQTQGLVPYSTGLQRRKKVELHKLRTEVQQLAVRRERLLQALGSKKPLNARPELPVNSAERHRWHTQALTQYEKLKRAQRTNRELKEILMQQFKVFQSVRKKLGHRDVFEGMEFLERLQPTADRSFFQLDFSAPVLSALASRLDQLSLQADWVLPEVNQDCIVTFQTQSGHHPENGYCYEVTSTTRLTYSAHKAGDILWGVISNKENDAAEQTFSFARERTPQYCDEVFNTSCIASLIMQDAYQPPFCVDAVSTFRKYEEGDRVIIVGSMGWLLPVEGLELEGNYWAVISSPPTYLGKTSVVRFCYRLRVKNGGLQSFERTQKIIHCIGSQIRCYLQLQQDSFLDPIHCANPRDAHHHTCEQSASPSLILQLAFKVPPGNDRIMSTETLFELLAHFDAINALEHLDTVTDSVTRPTTRSRRTKKTHIPYSTDLQRRRKNERDALRSEAQQLRYKLEYLVTTQPGQNTGGNQENLAMWHSRAVANCEERVRSERVNQELKDILAQQSKLFGSFRKVLQRIDSAQEMEIVSQSLPTVDRPFFEIDYSGQIFAELAHNVRQFHTKVDVSTSSWAVEECSVAFHCQSNLAPRDSVHCFNITSRTPLACFVTEARDILWDYVTDKENPDTRESFNFSRARSTTGENDHRNCITALFIPARSKGTPSFVNALGTYRMFEWAGRVFLVGGMRWILPAEGLQFEDNYCTSIDPLENGSVVRTSYQLHSRTAEISHISKSTEDKAMNCIADISRCYLQSMQNALLDRTIPFTTLNSI</sequence>
<proteinExistence type="predicted"/>
<comment type="caution">
    <text evidence="1">The sequence shown here is derived from an EMBL/GenBank/DDBJ whole genome shotgun (WGS) entry which is preliminary data.</text>
</comment>